<reference evidence="1 2" key="2">
    <citation type="submission" date="2018-05" db="EMBL/GenBank/DDBJ databases">
        <authorList>
            <person name="Lanie J.A."/>
            <person name="Ng W.-L."/>
            <person name="Kazmierczak K.M."/>
            <person name="Andrzejewski T.M."/>
            <person name="Davidsen T.M."/>
            <person name="Wayne K.J."/>
            <person name="Tettelin H."/>
            <person name="Glass J.I."/>
            <person name="Rusch D."/>
            <person name="Podicherti R."/>
            <person name="Tsui H.-C.T."/>
            <person name="Winkler M.E."/>
        </authorList>
    </citation>
    <scope>NUCLEOTIDE SEQUENCE [LARGE SCALE GENOMIC DNA]</scope>
    <source>
        <strain evidence="1 2">C305</strain>
    </source>
</reference>
<dbReference type="OrthoDB" id="9764216at2"/>
<reference evidence="1 2" key="1">
    <citation type="submission" date="2018-05" db="EMBL/GenBank/DDBJ databases">
        <title>Brumimicrobium oceani sp. nov., isolated from coastal sediment.</title>
        <authorList>
            <person name="Kou Y."/>
        </authorList>
    </citation>
    <scope>NUCLEOTIDE SEQUENCE [LARGE SCALE GENOMIC DNA]</scope>
    <source>
        <strain evidence="1 2">C305</strain>
    </source>
</reference>
<accession>A0A2U2XH63</accession>
<proteinExistence type="predicted"/>
<comment type="caution">
    <text evidence="1">The sequence shown here is derived from an EMBL/GenBank/DDBJ whole genome shotgun (WGS) entry which is preliminary data.</text>
</comment>
<keyword evidence="2" id="KW-1185">Reference proteome</keyword>
<protein>
    <submittedName>
        <fullName evidence="1">VWA domain-containing protein</fullName>
    </submittedName>
</protein>
<organism evidence="1 2">
    <name type="scientific">Brumimicrobium oceani</name>
    <dbReference type="NCBI Taxonomy" id="2100725"/>
    <lineage>
        <taxon>Bacteria</taxon>
        <taxon>Pseudomonadati</taxon>
        <taxon>Bacteroidota</taxon>
        <taxon>Flavobacteriia</taxon>
        <taxon>Flavobacteriales</taxon>
        <taxon>Crocinitomicaceae</taxon>
        <taxon>Brumimicrobium</taxon>
    </lineage>
</organism>
<evidence type="ECO:0000313" key="2">
    <source>
        <dbReference type="Proteomes" id="UP000245370"/>
    </source>
</evidence>
<dbReference type="EMBL" id="QFRJ01000001">
    <property type="protein sequence ID" value="PWH87113.1"/>
    <property type="molecule type" value="Genomic_DNA"/>
</dbReference>
<dbReference type="InterPro" id="IPR008912">
    <property type="entry name" value="Uncharacterised_CoxE"/>
</dbReference>
<dbReference type="RefSeq" id="WP_109358193.1">
    <property type="nucleotide sequence ID" value="NZ_QFRJ01000001.1"/>
</dbReference>
<dbReference type="Pfam" id="PF05762">
    <property type="entry name" value="VWA_CoxE"/>
    <property type="match status" value="1"/>
</dbReference>
<gene>
    <name evidence="1" type="ORF">DIT68_02295</name>
</gene>
<dbReference type="Proteomes" id="UP000245370">
    <property type="component" value="Unassembled WGS sequence"/>
</dbReference>
<dbReference type="PANTHER" id="PTHR39338">
    <property type="entry name" value="BLL5662 PROTEIN-RELATED"/>
    <property type="match status" value="1"/>
</dbReference>
<name>A0A2U2XH63_9FLAO</name>
<dbReference type="AlphaFoldDB" id="A0A2U2XH63"/>
<dbReference type="PANTHER" id="PTHR39338:SF7">
    <property type="entry name" value="BLL6692 PROTEIN"/>
    <property type="match status" value="1"/>
</dbReference>
<evidence type="ECO:0000313" key="1">
    <source>
        <dbReference type="EMBL" id="PWH87113.1"/>
    </source>
</evidence>
<sequence length="395" mass="46316">MFLDFFLLLKQKNIPVTLREYLDLLAALEANIAEYNVDDFYFLSRTILVKNEEHLDLYDQIFGVYFKGIEQIKSSDILDIPDEWLRKNGERLFSKEELEKIKSHGDLESLLDRMAELLKEQKERHQGGNKWIGTGGTSPFGAYGYNPEGVRIGQDKSRHGKAVKVWDKRSFKDLSQDEELDTRNMKMALRKLRVLSREGRTEEIDLDKTIRSTAKNSGMLEVEMVPSKKNVVKVLLLFDIGGSMDDHIELCSQLFSAAKYEFKHLEFYYFHNCLYENVWKQNERRWDEKTPTESIFNTFNEDYRVVFVGDASMSPYEIVSRMGSVEHYNNEAGQVWLTRMIEHFPYFAWLNPVPKEDWKFTQSIGMMQKIMKDRMFPLTINGIEEAVDALKRKAK</sequence>